<name>A0A2A2K453_9BILA</name>
<gene>
    <name evidence="1" type="ORF">WR25_16825</name>
</gene>
<sequence length="216" mass="23403">MALRRIAGQRQVRPAGKVELMVVVFLDHAEFMHSRQLQQPSPATGTDIEHAHRVQPAQRVDLLDPAALLVQVHGHQPSAQPAEDLPCRRIAQALDQHHVPGLDQRTGGQVQRHLHALGKADMLCLHIQAAVVAQHLRQRATQIMTAAVTAVAHRVAGEAIAQGIAVVTMQHGLGQQPMVTGTVIEEQRTGPLLQCRRLVVCREIGASGCVAQHPGE</sequence>
<accession>A0A2A2K453</accession>
<dbReference type="EMBL" id="LIAE01009713">
    <property type="protein sequence ID" value="PAV68650.1"/>
    <property type="molecule type" value="Genomic_DNA"/>
</dbReference>
<keyword evidence="2" id="KW-1185">Reference proteome</keyword>
<organism evidence="1 2">
    <name type="scientific">Diploscapter pachys</name>
    <dbReference type="NCBI Taxonomy" id="2018661"/>
    <lineage>
        <taxon>Eukaryota</taxon>
        <taxon>Metazoa</taxon>
        <taxon>Ecdysozoa</taxon>
        <taxon>Nematoda</taxon>
        <taxon>Chromadorea</taxon>
        <taxon>Rhabditida</taxon>
        <taxon>Rhabditina</taxon>
        <taxon>Rhabditomorpha</taxon>
        <taxon>Rhabditoidea</taxon>
        <taxon>Rhabditidae</taxon>
        <taxon>Diploscapter</taxon>
    </lineage>
</organism>
<reference evidence="1 2" key="1">
    <citation type="journal article" date="2017" name="Curr. Biol.">
        <title>Genome architecture and evolution of a unichromosomal asexual nematode.</title>
        <authorList>
            <person name="Fradin H."/>
            <person name="Zegar C."/>
            <person name="Gutwein M."/>
            <person name="Lucas J."/>
            <person name="Kovtun M."/>
            <person name="Corcoran D."/>
            <person name="Baugh L.R."/>
            <person name="Kiontke K."/>
            <person name="Gunsalus K."/>
            <person name="Fitch D.H."/>
            <person name="Piano F."/>
        </authorList>
    </citation>
    <scope>NUCLEOTIDE SEQUENCE [LARGE SCALE GENOMIC DNA]</scope>
    <source>
        <strain evidence="1">PF1309</strain>
    </source>
</reference>
<dbReference type="AlphaFoldDB" id="A0A2A2K453"/>
<proteinExistence type="predicted"/>
<evidence type="ECO:0000313" key="1">
    <source>
        <dbReference type="EMBL" id="PAV68650.1"/>
    </source>
</evidence>
<dbReference type="Proteomes" id="UP000218231">
    <property type="component" value="Unassembled WGS sequence"/>
</dbReference>
<protein>
    <submittedName>
        <fullName evidence="1">Uncharacterized protein</fullName>
    </submittedName>
</protein>
<comment type="caution">
    <text evidence="1">The sequence shown here is derived from an EMBL/GenBank/DDBJ whole genome shotgun (WGS) entry which is preliminary data.</text>
</comment>
<evidence type="ECO:0000313" key="2">
    <source>
        <dbReference type="Proteomes" id="UP000218231"/>
    </source>
</evidence>